<name>A0A8D8ZD28_9HEMI</name>
<dbReference type="EMBL" id="HBUF01473510">
    <property type="protein sequence ID" value="CAG6744715.1"/>
    <property type="molecule type" value="Transcribed_RNA"/>
</dbReference>
<evidence type="ECO:0000313" key="1">
    <source>
        <dbReference type="EMBL" id="CAG6744715.1"/>
    </source>
</evidence>
<organism evidence="1">
    <name type="scientific">Cacopsylla melanoneura</name>
    <dbReference type="NCBI Taxonomy" id="428564"/>
    <lineage>
        <taxon>Eukaryota</taxon>
        <taxon>Metazoa</taxon>
        <taxon>Ecdysozoa</taxon>
        <taxon>Arthropoda</taxon>
        <taxon>Hexapoda</taxon>
        <taxon>Insecta</taxon>
        <taxon>Pterygota</taxon>
        <taxon>Neoptera</taxon>
        <taxon>Paraneoptera</taxon>
        <taxon>Hemiptera</taxon>
        <taxon>Sternorrhyncha</taxon>
        <taxon>Psylloidea</taxon>
        <taxon>Psyllidae</taxon>
        <taxon>Psyllinae</taxon>
        <taxon>Cacopsylla</taxon>
    </lineage>
</organism>
<proteinExistence type="predicted"/>
<sequence length="104" mass="12119">MRRYTLTLRVGHYFGQGQFISLMLKILSYSQQIFVRNIKNFQGRPSSVVQMVKFQFFGMGIKIVSPLINIVPTTSRYNNFNYIFNSSSAIEFLLKNLNLYGILH</sequence>
<reference evidence="1" key="1">
    <citation type="submission" date="2021-05" db="EMBL/GenBank/DDBJ databases">
        <authorList>
            <person name="Alioto T."/>
            <person name="Alioto T."/>
            <person name="Gomez Garrido J."/>
        </authorList>
    </citation>
    <scope>NUCLEOTIDE SEQUENCE</scope>
</reference>
<dbReference type="AlphaFoldDB" id="A0A8D8ZD28"/>
<accession>A0A8D8ZD28</accession>
<protein>
    <submittedName>
        <fullName evidence="1">Uncharacterized protein</fullName>
    </submittedName>
</protein>